<organism evidence="1 2">
    <name type="scientific">Panagrolaimus sp. PS1159</name>
    <dbReference type="NCBI Taxonomy" id="55785"/>
    <lineage>
        <taxon>Eukaryota</taxon>
        <taxon>Metazoa</taxon>
        <taxon>Ecdysozoa</taxon>
        <taxon>Nematoda</taxon>
        <taxon>Chromadorea</taxon>
        <taxon>Rhabditida</taxon>
        <taxon>Tylenchina</taxon>
        <taxon>Panagrolaimomorpha</taxon>
        <taxon>Panagrolaimoidea</taxon>
        <taxon>Panagrolaimidae</taxon>
        <taxon>Panagrolaimus</taxon>
    </lineage>
</organism>
<protein>
    <submittedName>
        <fullName evidence="2">Glycosyl hydrolase family 32 N-terminal domain-containing protein</fullName>
    </submittedName>
</protein>
<evidence type="ECO:0000313" key="2">
    <source>
        <dbReference type="WBParaSite" id="PS1159_v2.g8039.t3"/>
    </source>
</evidence>
<proteinExistence type="predicted"/>
<dbReference type="Proteomes" id="UP000887580">
    <property type="component" value="Unplaced"/>
</dbReference>
<name>A0AC35GRW4_9BILA</name>
<evidence type="ECO:0000313" key="1">
    <source>
        <dbReference type="Proteomes" id="UP000887580"/>
    </source>
</evidence>
<accession>A0AC35GRW4</accession>
<reference evidence="2" key="1">
    <citation type="submission" date="2022-11" db="UniProtKB">
        <authorList>
            <consortium name="WormBaseParasite"/>
        </authorList>
    </citation>
    <scope>IDENTIFICATION</scope>
</reference>
<dbReference type="WBParaSite" id="PS1159_v2.g8039.t3">
    <property type="protein sequence ID" value="PS1159_v2.g8039.t3"/>
    <property type="gene ID" value="PS1159_v2.g8039"/>
</dbReference>
<sequence>MFEIKIFIVFFLIIDFINAQDDTPQWRPSFHFTPEKNWINDPNGLFYHNGIYHIFFQYNPYGNQWGSMSWGHAISSDLFHWDELPVAILSQQTEDIFSGSIVIDEKNVTGFATNNNNPPIVAIYTSAYKQDSK</sequence>